<evidence type="ECO:0000259" key="4">
    <source>
        <dbReference type="PROSITE" id="PS50240"/>
    </source>
</evidence>
<dbReference type="PANTHER" id="PTHR24260:SF134">
    <property type="entry name" value="AT07769P-RELATED"/>
    <property type="match status" value="1"/>
</dbReference>
<dbReference type="InterPro" id="IPR051333">
    <property type="entry name" value="CLIP_Serine_Protease"/>
</dbReference>
<dbReference type="FunFam" id="2.40.10.10:FF:000068">
    <property type="entry name" value="transmembrane protease serine 2"/>
    <property type="match status" value="1"/>
</dbReference>
<keyword evidence="2 5" id="KW-0645">Protease</keyword>
<keyword evidence="3" id="KW-0732">Signal</keyword>
<keyword evidence="2" id="KW-0378">Hydrolase</keyword>
<dbReference type="InterPro" id="IPR033116">
    <property type="entry name" value="TRYPSIN_SER"/>
</dbReference>
<feature type="signal peptide" evidence="3">
    <location>
        <begin position="1"/>
        <end position="18"/>
    </location>
</feature>
<dbReference type="GO" id="GO:0006508">
    <property type="term" value="P:proteolysis"/>
    <property type="evidence" value="ECO:0007669"/>
    <property type="project" value="UniProtKB-KW"/>
</dbReference>
<dbReference type="InterPro" id="IPR018114">
    <property type="entry name" value="TRYPSIN_HIS"/>
</dbReference>
<keyword evidence="6" id="KW-1185">Reference proteome</keyword>
<dbReference type="InterPro" id="IPR043504">
    <property type="entry name" value="Peptidase_S1_PA_chymotrypsin"/>
</dbReference>
<keyword evidence="1" id="KW-1015">Disulfide bond</keyword>
<dbReference type="SMART" id="SM00020">
    <property type="entry name" value="Tryp_SPc"/>
    <property type="match status" value="1"/>
</dbReference>
<dbReference type="GO" id="GO:0004252">
    <property type="term" value="F:serine-type endopeptidase activity"/>
    <property type="evidence" value="ECO:0007669"/>
    <property type="project" value="InterPro"/>
</dbReference>
<sequence>MLIYLCLLLVPLFVTGEANVVQRIVNGKLAKNRQFPYVVHIKAFENNDTKPCGGSIIANTWVLTAAHCTENATWVSLNYGDIWRGDKPAMKLLARDHVFPHPQYNSRNNGFNDIALIRTERVEFSVHIQSIPLPTESAHRDGHNDYMGQWATVAGWGDLHDRGNGSVRLFWASLQVVDQSECRYRYGKDMKGVLCARSDSEQSVCGGDSGGPLVHNKKKELIGVVSFGSLSGCEEGGPLGFMDVSKYVAWIRHVSGVGAKNLQ</sequence>
<dbReference type="PROSITE" id="PS00134">
    <property type="entry name" value="TRYPSIN_HIS"/>
    <property type="match status" value="1"/>
</dbReference>
<dbReference type="PROSITE" id="PS50240">
    <property type="entry name" value="TRYPSIN_DOM"/>
    <property type="match status" value="1"/>
</dbReference>
<gene>
    <name evidence="5" type="ORF">DMAD_07331</name>
</gene>
<dbReference type="SUPFAM" id="SSF50494">
    <property type="entry name" value="Trypsin-like serine proteases"/>
    <property type="match status" value="1"/>
</dbReference>
<accession>A0AAU9FVD5</accession>
<dbReference type="PANTHER" id="PTHR24260">
    <property type="match status" value="1"/>
</dbReference>
<dbReference type="AlphaFoldDB" id="A0AAU9FVD5"/>
<dbReference type="InterPro" id="IPR001254">
    <property type="entry name" value="Trypsin_dom"/>
</dbReference>
<evidence type="ECO:0000256" key="3">
    <source>
        <dbReference type="SAM" id="SignalP"/>
    </source>
</evidence>
<feature type="domain" description="Peptidase S1" evidence="4">
    <location>
        <begin position="24"/>
        <end position="256"/>
    </location>
</feature>
<name>A0AAU9FVD5_DROMD</name>
<dbReference type="InterPro" id="IPR009003">
    <property type="entry name" value="Peptidase_S1_PA"/>
</dbReference>
<evidence type="ECO:0000313" key="5">
    <source>
        <dbReference type="EMBL" id="BFF99421.1"/>
    </source>
</evidence>
<keyword evidence="2" id="KW-0720">Serine protease</keyword>
<evidence type="ECO:0000313" key="6">
    <source>
        <dbReference type="Proteomes" id="UP001500889"/>
    </source>
</evidence>
<feature type="chain" id="PRO_5043627963" evidence="3">
    <location>
        <begin position="19"/>
        <end position="263"/>
    </location>
</feature>
<dbReference type="CDD" id="cd00190">
    <property type="entry name" value="Tryp_SPc"/>
    <property type="match status" value="1"/>
</dbReference>
<evidence type="ECO:0000256" key="2">
    <source>
        <dbReference type="RuleBase" id="RU363034"/>
    </source>
</evidence>
<dbReference type="PRINTS" id="PR00722">
    <property type="entry name" value="CHYMOTRYPSIN"/>
</dbReference>
<proteinExistence type="predicted"/>
<dbReference type="EMBL" id="AP029265">
    <property type="protein sequence ID" value="BFF99421.1"/>
    <property type="molecule type" value="Genomic_DNA"/>
</dbReference>
<reference evidence="5 6" key="1">
    <citation type="submission" date="2024-02" db="EMBL/GenBank/DDBJ databases">
        <title>A chromosome-level genome assembly of Drosophila madeirensis, a fruit fly species endemic to Madeira island.</title>
        <authorList>
            <person name="Tomihara K."/>
            <person name="Llopart A."/>
            <person name="Yamamoto D."/>
        </authorList>
    </citation>
    <scope>NUCLEOTIDE SEQUENCE [LARGE SCALE GENOMIC DNA]</scope>
    <source>
        <strain evidence="5 6">RF1</strain>
    </source>
</reference>
<dbReference type="InterPro" id="IPR001314">
    <property type="entry name" value="Peptidase_S1A"/>
</dbReference>
<evidence type="ECO:0000256" key="1">
    <source>
        <dbReference type="ARBA" id="ARBA00023157"/>
    </source>
</evidence>
<dbReference type="Proteomes" id="UP001500889">
    <property type="component" value="Chromosome J"/>
</dbReference>
<dbReference type="Gene3D" id="2.40.10.10">
    <property type="entry name" value="Trypsin-like serine proteases"/>
    <property type="match status" value="1"/>
</dbReference>
<protein>
    <submittedName>
        <fullName evidence="5">Serine protease 1-like</fullName>
    </submittedName>
</protein>
<organism evidence="5 6">
    <name type="scientific">Drosophila madeirensis</name>
    <name type="common">Fruit fly</name>
    <dbReference type="NCBI Taxonomy" id="30013"/>
    <lineage>
        <taxon>Eukaryota</taxon>
        <taxon>Metazoa</taxon>
        <taxon>Ecdysozoa</taxon>
        <taxon>Arthropoda</taxon>
        <taxon>Hexapoda</taxon>
        <taxon>Insecta</taxon>
        <taxon>Pterygota</taxon>
        <taxon>Neoptera</taxon>
        <taxon>Endopterygota</taxon>
        <taxon>Diptera</taxon>
        <taxon>Brachycera</taxon>
        <taxon>Muscomorpha</taxon>
        <taxon>Ephydroidea</taxon>
        <taxon>Drosophilidae</taxon>
        <taxon>Drosophila</taxon>
        <taxon>Sophophora</taxon>
    </lineage>
</organism>
<dbReference type="Pfam" id="PF00089">
    <property type="entry name" value="Trypsin"/>
    <property type="match status" value="1"/>
</dbReference>
<dbReference type="PROSITE" id="PS00135">
    <property type="entry name" value="TRYPSIN_SER"/>
    <property type="match status" value="1"/>
</dbReference>